<dbReference type="AlphaFoldDB" id="A0A501XFW7"/>
<keyword evidence="8" id="KW-0732">Signal</keyword>
<feature type="chain" id="PRO_5021486437" evidence="8">
    <location>
        <begin position="24"/>
        <end position="681"/>
    </location>
</feature>
<evidence type="ECO:0000256" key="2">
    <source>
        <dbReference type="ARBA" id="ARBA00007357"/>
    </source>
</evidence>
<proteinExistence type="inferred from homology"/>
<dbReference type="PANTHER" id="PTHR11733">
    <property type="entry name" value="ZINC METALLOPROTEASE FAMILY M13 NEPRILYSIN-RELATED"/>
    <property type="match status" value="1"/>
</dbReference>
<gene>
    <name evidence="11" type="ORF">FJQ54_13600</name>
</gene>
<dbReference type="GO" id="GO:0016485">
    <property type="term" value="P:protein processing"/>
    <property type="evidence" value="ECO:0007669"/>
    <property type="project" value="TreeGrafter"/>
</dbReference>
<keyword evidence="12" id="KW-1185">Reference proteome</keyword>
<dbReference type="GO" id="GO:0004222">
    <property type="term" value="F:metalloendopeptidase activity"/>
    <property type="evidence" value="ECO:0007669"/>
    <property type="project" value="InterPro"/>
</dbReference>
<sequence length="681" mass="76036">MKPASIRLHAAALLLLMPLSAAASGQDEAHAALSRKSGIAIDHMDPAIRPGDDFFSYVNGHWLKTTDIPPDRGTYGTFEILQERANKAMFDIVAGLDPASSAQNGDVGRLARLVQSGNDKALRDTRAIEPLRAELARIDAIQNKRDLARYMLRAASLGTGGPIEVLIVPDFAQPSRYAMFLFQGGLGLPDRDFYLSDAEDMKSKRAAYRAYMERLLTQAYPKSAASAVDDILALETALARGHRSKEDNRDISRLYNPARKSLAGWAPEINWDALLEAGSVPQEAFFVAGQPEYLTELSKLVSTVPLDVWKDYFKWRLLDSYAPFLGTAAEDAHFSFHGKVMQGLDQPKEQWKKIVELTNSLMPFTGGRLYAERYFSADEKAHMLSIVERLLQSYRKVITSSWMSEQTKAKALRKIDTFRPMIGYPDKWRGYDGVTVDAKDLVGNVMRLREHEFARKVQSLTGPVDRIEWTMAPQTVNASYNPLLNVITFPAAILQPPFFDSSMDDAAIYGGIGAIIGHEIGHGFDDQGRMFDETGTMNEWWTPEEQRQFRTRTQRLAEQYNGFPVGNGVMVNGGFTLGENIGDLNGVSIALQAYRASLNGKPAPLIDGLTGEQRFFMGWAQAFMSKARPDFELREAASDPHAPARYRVNGVLRNIPDFYKAFDVKPGDKLYLPPEDRVSIW</sequence>
<dbReference type="SUPFAM" id="SSF55486">
    <property type="entry name" value="Metalloproteases ('zincins'), catalytic domain"/>
    <property type="match status" value="1"/>
</dbReference>
<evidence type="ECO:0000256" key="1">
    <source>
        <dbReference type="ARBA" id="ARBA00001947"/>
    </source>
</evidence>
<dbReference type="PRINTS" id="PR00786">
    <property type="entry name" value="NEPRILYSIN"/>
</dbReference>
<evidence type="ECO:0000256" key="8">
    <source>
        <dbReference type="SAM" id="SignalP"/>
    </source>
</evidence>
<dbReference type="InterPro" id="IPR000718">
    <property type="entry name" value="Peptidase_M13"/>
</dbReference>
<evidence type="ECO:0000256" key="4">
    <source>
        <dbReference type="ARBA" id="ARBA00022723"/>
    </source>
</evidence>
<evidence type="ECO:0000256" key="6">
    <source>
        <dbReference type="ARBA" id="ARBA00022833"/>
    </source>
</evidence>
<dbReference type="EMBL" id="VFSU01000030">
    <property type="protein sequence ID" value="TPE59511.1"/>
    <property type="molecule type" value="Genomic_DNA"/>
</dbReference>
<comment type="similarity">
    <text evidence="2">Belongs to the peptidase M13 family.</text>
</comment>
<feature type="domain" description="Peptidase M13 N-terminal" evidence="10">
    <location>
        <begin position="50"/>
        <end position="425"/>
    </location>
</feature>
<evidence type="ECO:0000313" key="11">
    <source>
        <dbReference type="EMBL" id="TPE59511.1"/>
    </source>
</evidence>
<dbReference type="GO" id="GO:0005886">
    <property type="term" value="C:plasma membrane"/>
    <property type="evidence" value="ECO:0007669"/>
    <property type="project" value="TreeGrafter"/>
</dbReference>
<organism evidence="11 12">
    <name type="scientific">Sandaracinobacter neustonicus</name>
    <dbReference type="NCBI Taxonomy" id="1715348"/>
    <lineage>
        <taxon>Bacteria</taxon>
        <taxon>Pseudomonadati</taxon>
        <taxon>Pseudomonadota</taxon>
        <taxon>Alphaproteobacteria</taxon>
        <taxon>Sphingomonadales</taxon>
        <taxon>Sphingosinicellaceae</taxon>
        <taxon>Sandaracinobacter</taxon>
    </lineage>
</organism>
<comment type="cofactor">
    <cofactor evidence="1">
        <name>Zn(2+)</name>
        <dbReference type="ChEBI" id="CHEBI:29105"/>
    </cofactor>
</comment>
<keyword evidence="3" id="KW-0645">Protease</keyword>
<feature type="signal peptide" evidence="8">
    <location>
        <begin position="1"/>
        <end position="23"/>
    </location>
</feature>
<dbReference type="InterPro" id="IPR008753">
    <property type="entry name" value="Peptidase_M13_N"/>
</dbReference>
<dbReference type="InterPro" id="IPR018497">
    <property type="entry name" value="Peptidase_M13_C"/>
</dbReference>
<dbReference type="Pfam" id="PF05649">
    <property type="entry name" value="Peptidase_M13_N"/>
    <property type="match status" value="1"/>
</dbReference>
<evidence type="ECO:0000313" key="12">
    <source>
        <dbReference type="Proteomes" id="UP000319897"/>
    </source>
</evidence>
<comment type="caution">
    <text evidence="11">The sequence shown here is derived from an EMBL/GenBank/DDBJ whole genome shotgun (WGS) entry which is preliminary data.</text>
</comment>
<protein>
    <submittedName>
        <fullName evidence="11">M13 family metallopeptidase</fullName>
    </submittedName>
</protein>
<name>A0A501XFW7_9SPHN</name>
<dbReference type="Proteomes" id="UP000319897">
    <property type="component" value="Unassembled WGS sequence"/>
</dbReference>
<dbReference type="RefSeq" id="WP_140928958.1">
    <property type="nucleotide sequence ID" value="NZ_VFSU01000030.1"/>
</dbReference>
<dbReference type="PROSITE" id="PS51885">
    <property type="entry name" value="NEPRILYSIN"/>
    <property type="match status" value="1"/>
</dbReference>
<dbReference type="CDD" id="cd08662">
    <property type="entry name" value="M13"/>
    <property type="match status" value="1"/>
</dbReference>
<keyword evidence="4" id="KW-0479">Metal-binding</keyword>
<evidence type="ECO:0000259" key="10">
    <source>
        <dbReference type="Pfam" id="PF05649"/>
    </source>
</evidence>
<reference evidence="11 12" key="1">
    <citation type="submission" date="2019-06" db="EMBL/GenBank/DDBJ databases">
        <authorList>
            <person name="Lee I."/>
            <person name="Jang G.I."/>
            <person name="Hwang C.Y."/>
        </authorList>
    </citation>
    <scope>NUCLEOTIDE SEQUENCE [LARGE SCALE GENOMIC DNA]</scope>
    <source>
        <strain evidence="11 12">PAMC 28131</strain>
    </source>
</reference>
<dbReference type="OrthoDB" id="9775677at2"/>
<keyword evidence="7" id="KW-0482">Metalloprotease</keyword>
<dbReference type="InterPro" id="IPR024079">
    <property type="entry name" value="MetalloPept_cat_dom_sf"/>
</dbReference>
<evidence type="ECO:0000256" key="5">
    <source>
        <dbReference type="ARBA" id="ARBA00022801"/>
    </source>
</evidence>
<dbReference type="Gene3D" id="3.40.390.10">
    <property type="entry name" value="Collagenase (Catalytic Domain)"/>
    <property type="match status" value="1"/>
</dbReference>
<evidence type="ECO:0000259" key="9">
    <source>
        <dbReference type="Pfam" id="PF01431"/>
    </source>
</evidence>
<dbReference type="Gene3D" id="1.10.1380.10">
    <property type="entry name" value="Neutral endopeptidase , domain2"/>
    <property type="match status" value="1"/>
</dbReference>
<dbReference type="Pfam" id="PF01431">
    <property type="entry name" value="Peptidase_M13"/>
    <property type="match status" value="1"/>
</dbReference>
<evidence type="ECO:0000256" key="7">
    <source>
        <dbReference type="ARBA" id="ARBA00023049"/>
    </source>
</evidence>
<keyword evidence="5" id="KW-0378">Hydrolase</keyword>
<dbReference type="InterPro" id="IPR042089">
    <property type="entry name" value="Peptidase_M13_dom_2"/>
</dbReference>
<dbReference type="PANTHER" id="PTHR11733:SF167">
    <property type="entry name" value="FI17812P1-RELATED"/>
    <property type="match status" value="1"/>
</dbReference>
<evidence type="ECO:0000256" key="3">
    <source>
        <dbReference type="ARBA" id="ARBA00022670"/>
    </source>
</evidence>
<feature type="domain" description="Peptidase M13 C-terminal" evidence="9">
    <location>
        <begin position="477"/>
        <end position="678"/>
    </location>
</feature>
<accession>A0A501XFW7</accession>
<keyword evidence="6" id="KW-0862">Zinc</keyword>
<dbReference type="GO" id="GO:0046872">
    <property type="term" value="F:metal ion binding"/>
    <property type="evidence" value="ECO:0007669"/>
    <property type="project" value="UniProtKB-KW"/>
</dbReference>